<dbReference type="Pfam" id="PF00743">
    <property type="entry name" value="FMO-like"/>
    <property type="match status" value="1"/>
</dbReference>
<reference evidence="4" key="1">
    <citation type="submission" date="2020-05" db="EMBL/GenBank/DDBJ databases">
        <authorList>
            <person name="Chiriac C."/>
            <person name="Salcher M."/>
            <person name="Ghai R."/>
            <person name="Kavagutti S V."/>
        </authorList>
    </citation>
    <scope>NUCLEOTIDE SEQUENCE</scope>
</reference>
<dbReference type="Gene3D" id="3.50.50.60">
    <property type="entry name" value="FAD/NAD(P)-binding domain"/>
    <property type="match status" value="2"/>
</dbReference>
<dbReference type="GO" id="GO:0004499">
    <property type="term" value="F:N,N-dimethylaniline monooxygenase activity"/>
    <property type="evidence" value="ECO:0007669"/>
    <property type="project" value="InterPro"/>
</dbReference>
<evidence type="ECO:0000256" key="2">
    <source>
        <dbReference type="ARBA" id="ARBA00022827"/>
    </source>
</evidence>
<dbReference type="InterPro" id="IPR020946">
    <property type="entry name" value="Flavin_mOase-like"/>
</dbReference>
<dbReference type="PANTHER" id="PTHR42877:SF4">
    <property type="entry name" value="FAD_NAD(P)-BINDING DOMAIN-CONTAINING PROTEIN-RELATED"/>
    <property type="match status" value="1"/>
</dbReference>
<proteinExistence type="predicted"/>
<gene>
    <name evidence="4" type="ORF">UFOPK1835_01533</name>
</gene>
<dbReference type="GO" id="GO:0050660">
    <property type="term" value="F:flavin adenine dinucleotide binding"/>
    <property type="evidence" value="ECO:0007669"/>
    <property type="project" value="InterPro"/>
</dbReference>
<protein>
    <submittedName>
        <fullName evidence="4">Unannotated protein</fullName>
    </submittedName>
</protein>
<sequence length="654" mass="72491">MQASTMSDPAMNPHAGRPFDDADSVIAAALEDVSVPALLCSLVHMTGDPSWIRGDIRPQASVLNDYQSQMSPEMQAEARRLALPVILAFRDGGCRLPPAPSPEIAHEMMSFLGCAPVADEVFPMFLDDLHLDGADSGAITWRDEIPDAVRAGAHVVIIGCGESGLLSGMRLAQAGIPFTIVEKTDGPGGTWRDNRYPGARVDIGSHFYCYSFEPADHWSEYFVRQPELRGYFERVMAKYDIAKDCRFNTEVVAASWDESTARWSVEVRGADGSTDVLDAMVVISATGALNAPKMPDIPGMDTFAGPSFHSARWDPDVDISGKHFAQIGAGASGFQIAPTIADDVEQLTVFQRTAQWMFPNANYHREVPEGDAWAMRHLPFYGRWFRFLMFYPASGLTIEGARVDPNYDDSEGTAISATNAMRRDFFGDWIKSQLGDRPDLIEKSIPHYPPSAKRMLQDNGSWLTCLKKPNVELVRTGIREIVPEGIVTDDGTLYPADVICYATGFRHNDYLWPMAITGRDGVTLRGQWGEEPTAFLGITIPNFPNLFCLYGPGTNLAHGASLIFQSECQVTYILSAIHEMLANGHRSMEPKAEVHDAYSAKYQEEIAQMVWAHWSVKHSHFKNADGRVFTLSPWPIPTYWGWTRAVDPADYDFT</sequence>
<dbReference type="InterPro" id="IPR036188">
    <property type="entry name" value="FAD/NAD-bd_sf"/>
</dbReference>
<accession>A0A6J6I373</accession>
<dbReference type="PRINTS" id="PR00411">
    <property type="entry name" value="PNDRDTASEI"/>
</dbReference>
<dbReference type="PANTHER" id="PTHR42877">
    <property type="entry name" value="L-ORNITHINE N(5)-MONOOXYGENASE-RELATED"/>
    <property type="match status" value="1"/>
</dbReference>
<keyword evidence="1" id="KW-0285">Flavoprotein</keyword>
<dbReference type="AlphaFoldDB" id="A0A6J6I373"/>
<name>A0A6J6I373_9ZZZZ</name>
<evidence type="ECO:0000256" key="3">
    <source>
        <dbReference type="ARBA" id="ARBA00023002"/>
    </source>
</evidence>
<dbReference type="GO" id="GO:0050661">
    <property type="term" value="F:NADP binding"/>
    <property type="evidence" value="ECO:0007669"/>
    <property type="project" value="InterPro"/>
</dbReference>
<keyword evidence="3" id="KW-0560">Oxidoreductase</keyword>
<evidence type="ECO:0000256" key="1">
    <source>
        <dbReference type="ARBA" id="ARBA00022630"/>
    </source>
</evidence>
<organism evidence="4">
    <name type="scientific">freshwater metagenome</name>
    <dbReference type="NCBI Taxonomy" id="449393"/>
    <lineage>
        <taxon>unclassified sequences</taxon>
        <taxon>metagenomes</taxon>
        <taxon>ecological metagenomes</taxon>
    </lineage>
</organism>
<dbReference type="InterPro" id="IPR051209">
    <property type="entry name" value="FAD-bind_Monooxygenase_sf"/>
</dbReference>
<keyword evidence="2" id="KW-0274">FAD</keyword>
<dbReference type="SUPFAM" id="SSF51905">
    <property type="entry name" value="FAD/NAD(P)-binding domain"/>
    <property type="match status" value="2"/>
</dbReference>
<dbReference type="EMBL" id="CAEZUP010000075">
    <property type="protein sequence ID" value="CAB4617874.1"/>
    <property type="molecule type" value="Genomic_DNA"/>
</dbReference>
<evidence type="ECO:0000313" key="4">
    <source>
        <dbReference type="EMBL" id="CAB4617874.1"/>
    </source>
</evidence>